<keyword evidence="2" id="KW-1185">Reference proteome</keyword>
<name>A0ABR2ZG52_9AGAR</name>
<gene>
    <name evidence="1" type="ORF">AAF712_012590</name>
</gene>
<dbReference type="EMBL" id="JBBXMP010000167">
    <property type="protein sequence ID" value="KAL0060647.1"/>
    <property type="molecule type" value="Genomic_DNA"/>
</dbReference>
<reference evidence="1 2" key="1">
    <citation type="submission" date="2024-05" db="EMBL/GenBank/DDBJ databases">
        <title>A draft genome resource for the thread blight pathogen Marasmius tenuissimus strain MS-2.</title>
        <authorList>
            <person name="Yulfo-Soto G.E."/>
            <person name="Baruah I.K."/>
            <person name="Amoako-Attah I."/>
            <person name="Bukari Y."/>
            <person name="Meinhardt L.W."/>
            <person name="Bailey B.A."/>
            <person name="Cohen S.P."/>
        </authorList>
    </citation>
    <scope>NUCLEOTIDE SEQUENCE [LARGE SCALE GENOMIC DNA]</scope>
    <source>
        <strain evidence="1 2">MS-2</strain>
    </source>
</reference>
<proteinExistence type="predicted"/>
<evidence type="ECO:0000313" key="2">
    <source>
        <dbReference type="Proteomes" id="UP001437256"/>
    </source>
</evidence>
<protein>
    <submittedName>
        <fullName evidence="1">Uncharacterized protein</fullName>
    </submittedName>
</protein>
<comment type="caution">
    <text evidence="1">The sequence shown here is derived from an EMBL/GenBank/DDBJ whole genome shotgun (WGS) entry which is preliminary data.</text>
</comment>
<sequence length="232" mass="27267">MAHAVWERIGMDQSAQVRSWSDEKKECFFHYGMILTGSRPPPIMDIWVRAGYCVARNDYDEIEVSRIYTSLFRRCTLEEYQDASSSGTVYRLITKYGVLSGERTMPGGWDYTDENDDLGSPMLRRLRLVWSTPHPYSVWYLKRCVLDDTIQPTPAVIADYGFTNCKTPSERDALANKYRELFRARDFDEVKLHEACVQGQIFEYVTERVLMGKVERKVMKRLMWNPYPLRQR</sequence>
<dbReference type="Proteomes" id="UP001437256">
    <property type="component" value="Unassembled WGS sequence"/>
</dbReference>
<evidence type="ECO:0000313" key="1">
    <source>
        <dbReference type="EMBL" id="KAL0060647.1"/>
    </source>
</evidence>
<accession>A0ABR2ZG52</accession>
<organism evidence="1 2">
    <name type="scientific">Marasmius tenuissimus</name>
    <dbReference type="NCBI Taxonomy" id="585030"/>
    <lineage>
        <taxon>Eukaryota</taxon>
        <taxon>Fungi</taxon>
        <taxon>Dikarya</taxon>
        <taxon>Basidiomycota</taxon>
        <taxon>Agaricomycotina</taxon>
        <taxon>Agaricomycetes</taxon>
        <taxon>Agaricomycetidae</taxon>
        <taxon>Agaricales</taxon>
        <taxon>Marasmiineae</taxon>
        <taxon>Marasmiaceae</taxon>
        <taxon>Marasmius</taxon>
    </lineage>
</organism>